<dbReference type="RefSeq" id="WP_345316944.1">
    <property type="nucleotide sequence ID" value="NZ_BAABLF010000013.1"/>
</dbReference>
<dbReference type="Proteomes" id="UP001501600">
    <property type="component" value="Unassembled WGS sequence"/>
</dbReference>
<feature type="transmembrane region" description="Helical" evidence="3">
    <location>
        <begin position="85"/>
        <end position="103"/>
    </location>
</feature>
<keyword evidence="1" id="KW-0597">Phosphoprotein</keyword>
<dbReference type="Pfam" id="PF05901">
    <property type="entry name" value="Excalibur"/>
    <property type="match status" value="1"/>
</dbReference>
<evidence type="ECO:0000256" key="1">
    <source>
        <dbReference type="ARBA" id="ARBA00022553"/>
    </source>
</evidence>
<dbReference type="InterPro" id="IPR019844">
    <property type="entry name" value="CSD_CS"/>
</dbReference>
<protein>
    <submittedName>
        <fullName evidence="5">Cold shock domain-containing protein</fullName>
    </submittedName>
</protein>
<dbReference type="SMART" id="SM00357">
    <property type="entry name" value="CSP"/>
    <property type="match status" value="1"/>
</dbReference>
<dbReference type="CDD" id="cd04458">
    <property type="entry name" value="CSP_CDS"/>
    <property type="match status" value="1"/>
</dbReference>
<keyword evidence="3" id="KW-1133">Transmembrane helix</keyword>
<name>A0ABP9S9F7_9GAMM</name>
<comment type="caution">
    <text evidence="5">The sequence shown here is derived from an EMBL/GenBank/DDBJ whole genome shotgun (WGS) entry which is preliminary data.</text>
</comment>
<keyword evidence="3" id="KW-0812">Transmembrane</keyword>
<dbReference type="PANTHER" id="PTHR12962:SF1">
    <property type="entry name" value="COLD SHOCK DOMAIN-CONTAINING PROTEIN CG9705"/>
    <property type="match status" value="1"/>
</dbReference>
<evidence type="ECO:0000313" key="6">
    <source>
        <dbReference type="Proteomes" id="UP001501600"/>
    </source>
</evidence>
<dbReference type="Gene3D" id="2.40.50.140">
    <property type="entry name" value="Nucleic acid-binding proteins"/>
    <property type="match status" value="1"/>
</dbReference>
<dbReference type="SMART" id="SM00894">
    <property type="entry name" value="Excalibur"/>
    <property type="match status" value="1"/>
</dbReference>
<dbReference type="InterPro" id="IPR011129">
    <property type="entry name" value="CSD"/>
</dbReference>
<dbReference type="InterPro" id="IPR002059">
    <property type="entry name" value="CSP_DNA-bd"/>
</dbReference>
<sequence length="181" mass="20326">MKGKIVRWMDDRGFGFITTVGHSKEVFVHISEFRRGYRRPKAGDYVEFELVQQGGKVSARGVSLVGVKPLESRPPRNHKRSNRRVPVTAIAAGLLALCVYTLMQQPDARPTTPAPLEKIEAMPDETRSSSRTYQEMGFRCEGKTYCSEMRSCAEAKFYLANCPGTKMDGDGDGIPCERQWC</sequence>
<dbReference type="InterPro" id="IPR052069">
    <property type="entry name" value="Ca-reg_mRNA-binding_domain"/>
</dbReference>
<organism evidence="5 6">
    <name type="scientific">Ferrimonas gelatinilytica</name>
    <dbReference type="NCBI Taxonomy" id="1255257"/>
    <lineage>
        <taxon>Bacteria</taxon>
        <taxon>Pseudomonadati</taxon>
        <taxon>Pseudomonadota</taxon>
        <taxon>Gammaproteobacteria</taxon>
        <taxon>Alteromonadales</taxon>
        <taxon>Ferrimonadaceae</taxon>
        <taxon>Ferrimonas</taxon>
    </lineage>
</organism>
<dbReference type="PANTHER" id="PTHR12962">
    <property type="entry name" value="CALCIUM-REGULATED HEAT STABLE PROTEIN CRHSP-24-RELATED"/>
    <property type="match status" value="1"/>
</dbReference>
<dbReference type="Pfam" id="PF00313">
    <property type="entry name" value="CSD"/>
    <property type="match status" value="1"/>
</dbReference>
<proteinExistence type="predicted"/>
<evidence type="ECO:0000313" key="5">
    <source>
        <dbReference type="EMBL" id="GAA5192049.1"/>
    </source>
</evidence>
<keyword evidence="6" id="KW-1185">Reference proteome</keyword>
<dbReference type="EMBL" id="BAABLF010000013">
    <property type="protein sequence ID" value="GAA5192049.1"/>
    <property type="molecule type" value="Genomic_DNA"/>
</dbReference>
<dbReference type="PROSITE" id="PS51857">
    <property type="entry name" value="CSD_2"/>
    <property type="match status" value="1"/>
</dbReference>
<dbReference type="SUPFAM" id="SSF50249">
    <property type="entry name" value="Nucleic acid-binding proteins"/>
    <property type="match status" value="1"/>
</dbReference>
<evidence type="ECO:0000259" key="4">
    <source>
        <dbReference type="PROSITE" id="PS51857"/>
    </source>
</evidence>
<gene>
    <name evidence="5" type="ORF">GCM10025772_20260</name>
</gene>
<feature type="domain" description="CSD" evidence="4">
    <location>
        <begin position="1"/>
        <end position="64"/>
    </location>
</feature>
<dbReference type="InterPro" id="IPR008613">
    <property type="entry name" value="Excalibur_Ca-bd_domain"/>
</dbReference>
<reference evidence="6" key="1">
    <citation type="journal article" date="2019" name="Int. J. Syst. Evol. Microbiol.">
        <title>The Global Catalogue of Microorganisms (GCM) 10K type strain sequencing project: providing services to taxonomists for standard genome sequencing and annotation.</title>
        <authorList>
            <consortium name="The Broad Institute Genomics Platform"/>
            <consortium name="The Broad Institute Genome Sequencing Center for Infectious Disease"/>
            <person name="Wu L."/>
            <person name="Ma J."/>
        </authorList>
    </citation>
    <scope>NUCLEOTIDE SEQUENCE [LARGE SCALE GENOMIC DNA]</scope>
    <source>
        <strain evidence="6">JCM 18720</strain>
    </source>
</reference>
<evidence type="ECO:0000256" key="3">
    <source>
        <dbReference type="SAM" id="Phobius"/>
    </source>
</evidence>
<keyword evidence="3" id="KW-0472">Membrane</keyword>
<dbReference type="InterPro" id="IPR012340">
    <property type="entry name" value="NA-bd_OB-fold"/>
</dbReference>
<accession>A0ABP9S9F7</accession>
<comment type="subcellular location">
    <subcellularLocation>
        <location evidence="2">Cytoplasm</location>
    </subcellularLocation>
</comment>
<evidence type="ECO:0000256" key="2">
    <source>
        <dbReference type="RuleBase" id="RU000408"/>
    </source>
</evidence>
<dbReference type="PROSITE" id="PS00352">
    <property type="entry name" value="CSD_1"/>
    <property type="match status" value="1"/>
</dbReference>